<organism evidence="2 3">
    <name type="scientific">Agromyces protaetiae</name>
    <dbReference type="NCBI Taxonomy" id="2509455"/>
    <lineage>
        <taxon>Bacteria</taxon>
        <taxon>Bacillati</taxon>
        <taxon>Actinomycetota</taxon>
        <taxon>Actinomycetes</taxon>
        <taxon>Micrococcales</taxon>
        <taxon>Microbacteriaceae</taxon>
        <taxon>Agromyces</taxon>
    </lineage>
</organism>
<dbReference type="PANTHER" id="PTHR43190">
    <property type="entry name" value="N-ACETYL-D-GLUCOSAMINE KINASE"/>
    <property type="match status" value="1"/>
</dbReference>
<dbReference type="InterPro" id="IPR052519">
    <property type="entry name" value="Euk-type_GlcNAc_Kinase"/>
</dbReference>
<accession>A0A4P6FVT5</accession>
<dbReference type="Pfam" id="PF01869">
    <property type="entry name" value="BcrAD_BadFG"/>
    <property type="match status" value="1"/>
</dbReference>
<evidence type="ECO:0000313" key="3">
    <source>
        <dbReference type="Proteomes" id="UP000291259"/>
    </source>
</evidence>
<keyword evidence="3" id="KW-1185">Reference proteome</keyword>
<sequence>MSGAQLRTRPDASWPADAVVVGVDGGGSKTDVVALSLDGEIVGRERGEGSSPHFEGLEASVRTVDALVRAVAGGRPVVQTDLYLSGLDLPIEIDDYRAAIRGLSWANESTVLANDLYALLRAGTDEPDAVVVVCGTGMNAVGVRADGSDVRFPSLGGISGDWGGGSGLGEQALWHAARDIDGRGVQTALTAAIVERLGAASLIEIIEDLHFGRRAGSELAVLAPLVFECARDGDAVAAALVDRQADEIAAFARACLTRLDLLDRPVPVVLGGGIVSARDARLLDGIAAGLSPSAPHARIEIFEGPPIVGAALLALQHAGAGAPELARARSGWPGSRSETSALVAIP</sequence>
<evidence type="ECO:0000259" key="1">
    <source>
        <dbReference type="Pfam" id="PF01869"/>
    </source>
</evidence>
<keyword evidence="2" id="KW-0808">Transferase</keyword>
<dbReference type="Gene3D" id="3.30.420.40">
    <property type="match status" value="2"/>
</dbReference>
<proteinExistence type="predicted"/>
<feature type="domain" description="ATPase BadF/BadG/BcrA/BcrD type" evidence="1">
    <location>
        <begin position="21"/>
        <end position="314"/>
    </location>
</feature>
<dbReference type="EMBL" id="CP035491">
    <property type="protein sequence ID" value="QAY74728.1"/>
    <property type="molecule type" value="Genomic_DNA"/>
</dbReference>
<dbReference type="PANTHER" id="PTHR43190:SF3">
    <property type="entry name" value="N-ACETYL-D-GLUCOSAMINE KINASE"/>
    <property type="match status" value="1"/>
</dbReference>
<dbReference type="RefSeq" id="WP_129192272.1">
    <property type="nucleotide sequence ID" value="NZ_CP035491.1"/>
</dbReference>
<dbReference type="KEGG" id="agf:ET445_16680"/>
<dbReference type="GO" id="GO:0016301">
    <property type="term" value="F:kinase activity"/>
    <property type="evidence" value="ECO:0007669"/>
    <property type="project" value="UniProtKB-KW"/>
</dbReference>
<dbReference type="SUPFAM" id="SSF53067">
    <property type="entry name" value="Actin-like ATPase domain"/>
    <property type="match status" value="2"/>
</dbReference>
<dbReference type="AlphaFoldDB" id="A0A4P6FVT5"/>
<dbReference type="InterPro" id="IPR002731">
    <property type="entry name" value="ATPase_BadF"/>
</dbReference>
<protein>
    <submittedName>
        <fullName evidence="2">N-acetylglucosamine kinase</fullName>
    </submittedName>
</protein>
<keyword evidence="2" id="KW-0418">Kinase</keyword>
<reference evidence="2 3" key="1">
    <citation type="submission" date="2019-01" db="EMBL/GenBank/DDBJ databases">
        <title>Genome sequencing of strain FW100M-8.</title>
        <authorList>
            <person name="Heo J."/>
            <person name="Kim S.-J."/>
            <person name="Kim J.-S."/>
            <person name="Hong S.-B."/>
            <person name="Kwon S.-W."/>
        </authorList>
    </citation>
    <scope>NUCLEOTIDE SEQUENCE [LARGE SCALE GENOMIC DNA]</scope>
    <source>
        <strain evidence="2 3">FW100M-8</strain>
    </source>
</reference>
<evidence type="ECO:0000313" key="2">
    <source>
        <dbReference type="EMBL" id="QAY74728.1"/>
    </source>
</evidence>
<gene>
    <name evidence="2" type="ORF">ET445_16680</name>
</gene>
<dbReference type="OrthoDB" id="5524856at2"/>
<dbReference type="Proteomes" id="UP000291259">
    <property type="component" value="Chromosome"/>
</dbReference>
<name>A0A4P6FVT5_9MICO</name>
<dbReference type="InterPro" id="IPR043129">
    <property type="entry name" value="ATPase_NBD"/>
</dbReference>